<feature type="coiled-coil region" evidence="5">
    <location>
        <begin position="74"/>
        <end position="126"/>
    </location>
</feature>
<evidence type="ECO:0000313" key="8">
    <source>
        <dbReference type="EMBL" id="HIU93047.1"/>
    </source>
</evidence>
<evidence type="ECO:0000256" key="6">
    <source>
        <dbReference type="SAM" id="Phobius"/>
    </source>
</evidence>
<dbReference type="Proteomes" id="UP000886748">
    <property type="component" value="Unassembled WGS sequence"/>
</dbReference>
<dbReference type="EMBL" id="DVOD01000057">
    <property type="protein sequence ID" value="HIU93047.1"/>
    <property type="molecule type" value="Genomic_DNA"/>
</dbReference>
<keyword evidence="5" id="KW-0175">Coiled coil</keyword>
<reference evidence="8" key="2">
    <citation type="journal article" date="2021" name="PeerJ">
        <title>Extensive microbial diversity within the chicken gut microbiome revealed by metagenomics and culture.</title>
        <authorList>
            <person name="Gilroy R."/>
            <person name="Ravi A."/>
            <person name="Getino M."/>
            <person name="Pursley I."/>
            <person name="Horton D.L."/>
            <person name="Alikhan N.F."/>
            <person name="Baker D."/>
            <person name="Gharbi K."/>
            <person name="Hall N."/>
            <person name="Watson M."/>
            <person name="Adriaenssens E.M."/>
            <person name="Foster-Nyarko E."/>
            <person name="Jarju S."/>
            <person name="Secka A."/>
            <person name="Antonio M."/>
            <person name="Oren A."/>
            <person name="Chaudhuri R.R."/>
            <person name="La Ragione R."/>
            <person name="Hildebrand F."/>
            <person name="Pallen M.J."/>
        </authorList>
    </citation>
    <scope>NUCLEOTIDE SEQUENCE</scope>
    <source>
        <strain evidence="8">CHK154-7741</strain>
    </source>
</reference>
<reference evidence="8" key="1">
    <citation type="submission" date="2020-10" db="EMBL/GenBank/DDBJ databases">
        <authorList>
            <person name="Gilroy R."/>
        </authorList>
    </citation>
    <scope>NUCLEOTIDE SEQUENCE</scope>
    <source>
        <strain evidence="8">CHK154-7741</strain>
    </source>
</reference>
<dbReference type="AlphaFoldDB" id="A0A9D1N0V0"/>
<gene>
    <name evidence="8" type="ORF">IAD26_07950</name>
</gene>
<evidence type="ECO:0000256" key="4">
    <source>
        <dbReference type="ARBA" id="ARBA00022679"/>
    </source>
</evidence>
<accession>A0A9D1N0V0</accession>
<evidence type="ECO:0000313" key="9">
    <source>
        <dbReference type="Proteomes" id="UP000886748"/>
    </source>
</evidence>
<keyword evidence="6" id="KW-0472">Membrane</keyword>
<dbReference type="PANTHER" id="PTHR45825">
    <property type="entry name" value="GRANULE-BOUND STARCH SYNTHASE 1, CHLOROPLASTIC/AMYLOPLASTIC"/>
    <property type="match status" value="1"/>
</dbReference>
<dbReference type="EC" id="2.4.1.21" evidence="2"/>
<keyword evidence="3" id="KW-0328">Glycosyltransferase</keyword>
<evidence type="ECO:0000256" key="2">
    <source>
        <dbReference type="ARBA" id="ARBA00012588"/>
    </source>
</evidence>
<dbReference type="SUPFAM" id="SSF53756">
    <property type="entry name" value="UDP-Glycosyltransferase/glycogen phosphorylase"/>
    <property type="match status" value="1"/>
</dbReference>
<evidence type="ECO:0000256" key="1">
    <source>
        <dbReference type="ARBA" id="ARBA00001478"/>
    </source>
</evidence>
<evidence type="ECO:0000256" key="5">
    <source>
        <dbReference type="SAM" id="Coils"/>
    </source>
</evidence>
<dbReference type="PANTHER" id="PTHR45825:SF11">
    <property type="entry name" value="ALPHA AMYLASE DOMAIN-CONTAINING PROTEIN"/>
    <property type="match status" value="1"/>
</dbReference>
<comment type="catalytic activity">
    <reaction evidence="1">
        <text>[(1-&gt;4)-alpha-D-glucosyl](n) + ADP-alpha-D-glucose = [(1-&gt;4)-alpha-D-glucosyl](n+1) + ADP + H(+)</text>
        <dbReference type="Rhea" id="RHEA:18189"/>
        <dbReference type="Rhea" id="RHEA-COMP:9584"/>
        <dbReference type="Rhea" id="RHEA-COMP:9587"/>
        <dbReference type="ChEBI" id="CHEBI:15378"/>
        <dbReference type="ChEBI" id="CHEBI:15444"/>
        <dbReference type="ChEBI" id="CHEBI:57498"/>
        <dbReference type="ChEBI" id="CHEBI:456216"/>
        <dbReference type="EC" id="2.4.1.21"/>
    </reaction>
</comment>
<dbReference type="Pfam" id="PF08323">
    <property type="entry name" value="Glyco_transf_5"/>
    <property type="match status" value="1"/>
</dbReference>
<dbReference type="Gene3D" id="3.40.50.2000">
    <property type="entry name" value="Glycogen Phosphorylase B"/>
    <property type="match status" value="2"/>
</dbReference>
<protein>
    <recommendedName>
        <fullName evidence="2">starch synthase</fullName>
        <ecNumber evidence="2">2.4.1.21</ecNumber>
    </recommendedName>
</protein>
<keyword evidence="6" id="KW-1133">Transmembrane helix</keyword>
<organism evidence="8 9">
    <name type="scientific">Candidatus Limenecus avicola</name>
    <dbReference type="NCBI Taxonomy" id="2840847"/>
    <lineage>
        <taxon>Bacteria</taxon>
        <taxon>Bacillati</taxon>
        <taxon>Bacillota</taxon>
        <taxon>Clostridia</taxon>
        <taxon>Eubacteriales</taxon>
        <taxon>Clostridiaceae</taxon>
        <taxon>Clostridiaceae incertae sedis</taxon>
        <taxon>Candidatus Limenecus</taxon>
    </lineage>
</organism>
<dbReference type="GO" id="GO:0009011">
    <property type="term" value="F:alpha-1,4-glucan glucosyltransferase (ADP-glucose donor) activity"/>
    <property type="evidence" value="ECO:0007669"/>
    <property type="project" value="UniProtKB-EC"/>
</dbReference>
<evidence type="ECO:0000256" key="3">
    <source>
        <dbReference type="ARBA" id="ARBA00022676"/>
    </source>
</evidence>
<name>A0A9D1N0V0_9CLOT</name>
<comment type="caution">
    <text evidence="8">The sequence shown here is derived from an EMBL/GenBank/DDBJ whole genome shotgun (WGS) entry which is preliminary data.</text>
</comment>
<keyword evidence="4" id="KW-0808">Transferase</keyword>
<evidence type="ECO:0000259" key="7">
    <source>
        <dbReference type="Pfam" id="PF08323"/>
    </source>
</evidence>
<dbReference type="InterPro" id="IPR013534">
    <property type="entry name" value="Starch_synth_cat_dom"/>
</dbReference>
<feature type="domain" description="Starch synthase catalytic" evidence="7">
    <location>
        <begin position="472"/>
        <end position="617"/>
    </location>
</feature>
<sequence length="961" mass="107751">MCAIQKINFGGDKLAPFATGFINQNRAYSAQTPAAATTGYNQKTNKTYAFVSSAIALASLSAAGFAVYKGVKSKGKFSKNISELTEELKNAKSKIEEAANNLKNTKNDLEKNINNVKNDVSNAGNKTQENINSLNYRIDNIPKPNFEVPGIYQTRKVNVYGVEMNLGTIVSEITGKVEEKMRNLLRTESTKRIFGLVPRTNKPPRYAIVRMPTSELVPFTKAGGMAVVPKDLATNLAAVMNGHQKGELILDTPLYLGQAAQNQFYSKVAKISSETGKFEGQYEYVKKIIDGDKTKTQVLATLNNVQEMFVPIHTEKGLVKEKVNVLITDKLESPVDWNSLRKRLSKDLRKQIADKLKQNNAYETDFVRIVKNNETKEIEAYGKYRTAFYESGKFDLSARALNEGEKFNLYRNDTLSSGETERMTYFSKFFTEQLYHSDESQFVLKALDKLDEKGNVIINPKTQKPEKEYIKLGADAIIGNDWHTGPISAILRQLSTVKKFYGYDPQKADKLQNMPIITILHNVEYKGSVGFSQERMFNIMFGEHAAKIVENAHMPDIAIKKNSTGLPQYLWNAMMTGRDVNPQMMAASYSDLLVPVSEQYAVDIASHSGFGGSVHDIFKMRSRVFEYADQDYIKSIVLRNGLETKLVKDTKTLKGINNGCDTSNNILSTKVARQMEKDLELAPNSIKAYNKKQNILEWHNQNKGVYVDKIVKEVETAKNSKGENNPLKLYMPELTDLSGVNADTPFFCLAGRIEDQKGVNIYAKGILEFYKNYKGTNYPVFYIQGIGANPKYMQYFLDAKTELAKTNPKAAKRMVAAGLFSEPGRYDGCKMMSDFTPMPSWFEPFGLVHKENAKFNGSIPIPNEVGGLTANLTNEINALFVKFQHRFDPKIDAVQINGQNLGNIFNKAVEIYNDKPKFEKMLKASMQADHGWLVKDGPIDQYAQALIDLKVLEPSITASVA</sequence>
<dbReference type="SUPFAM" id="SSF58100">
    <property type="entry name" value="Bacterial hemolysins"/>
    <property type="match status" value="1"/>
</dbReference>
<proteinExistence type="predicted"/>
<feature type="transmembrane region" description="Helical" evidence="6">
    <location>
        <begin position="48"/>
        <end position="68"/>
    </location>
</feature>
<keyword evidence="6" id="KW-0812">Transmembrane</keyword>